<feature type="compositionally biased region" description="Low complexity" evidence="1">
    <location>
        <begin position="2676"/>
        <end position="2700"/>
    </location>
</feature>
<gene>
    <name evidence="3" type="ORF">VE01_10314</name>
</gene>
<evidence type="ECO:0000256" key="1">
    <source>
        <dbReference type="SAM" id="MobiDB-lite"/>
    </source>
</evidence>
<protein>
    <recommendedName>
        <fullName evidence="5">DUF3492 domain-containing protein</fullName>
    </recommendedName>
</protein>
<dbReference type="SUPFAM" id="SSF53756">
    <property type="entry name" value="UDP-Glycosyltransferase/glycogen phosphorylase"/>
    <property type="match status" value="1"/>
</dbReference>
<evidence type="ECO:0000313" key="3">
    <source>
        <dbReference type="EMBL" id="OBT92046.2"/>
    </source>
</evidence>
<reference evidence="4" key="2">
    <citation type="journal article" date="2018" name="Nat. Commun.">
        <title>Extreme sensitivity to ultraviolet light in the fungal pathogen causing white-nose syndrome of bats.</title>
        <authorList>
            <person name="Palmer J.M."/>
            <person name="Drees K.P."/>
            <person name="Foster J.T."/>
            <person name="Lindner D.L."/>
        </authorList>
    </citation>
    <scope>NUCLEOTIDE SEQUENCE [LARGE SCALE GENOMIC DNA]</scope>
    <source>
        <strain evidence="4">UAMH 10579</strain>
    </source>
</reference>
<dbReference type="PANTHER" id="PTHR12526:SF630">
    <property type="entry name" value="GLYCOSYLTRANSFERASE"/>
    <property type="match status" value="1"/>
</dbReference>
<dbReference type="Proteomes" id="UP000091956">
    <property type="component" value="Unassembled WGS sequence"/>
</dbReference>
<keyword evidence="4" id="KW-1185">Reference proteome</keyword>
<feature type="transmembrane region" description="Helical" evidence="2">
    <location>
        <begin position="1345"/>
        <end position="1362"/>
    </location>
</feature>
<feature type="transmembrane region" description="Helical" evidence="2">
    <location>
        <begin position="933"/>
        <end position="955"/>
    </location>
</feature>
<dbReference type="Gene3D" id="3.40.50.2000">
    <property type="entry name" value="Glycogen Phosphorylase B"/>
    <property type="match status" value="1"/>
</dbReference>
<feature type="transmembrane region" description="Helical" evidence="2">
    <location>
        <begin position="967"/>
        <end position="988"/>
    </location>
</feature>
<feature type="non-terminal residue" evidence="3">
    <location>
        <position position="2856"/>
    </location>
</feature>
<proteinExistence type="predicted"/>
<dbReference type="EMBL" id="KV460275">
    <property type="protein sequence ID" value="OBT92046.2"/>
    <property type="molecule type" value="Genomic_DNA"/>
</dbReference>
<feature type="transmembrane region" description="Helical" evidence="2">
    <location>
        <begin position="20"/>
        <end position="45"/>
    </location>
</feature>
<keyword evidence="2" id="KW-1133">Transmembrane helix</keyword>
<dbReference type="GeneID" id="28843700"/>
<feature type="region of interest" description="Disordered" evidence="1">
    <location>
        <begin position="2667"/>
        <end position="2700"/>
    </location>
</feature>
<dbReference type="PANTHER" id="PTHR12526">
    <property type="entry name" value="GLYCOSYLTRANSFERASE"/>
    <property type="match status" value="1"/>
</dbReference>
<evidence type="ECO:0008006" key="5">
    <source>
        <dbReference type="Google" id="ProtNLM"/>
    </source>
</evidence>
<feature type="transmembrane region" description="Helical" evidence="2">
    <location>
        <begin position="1374"/>
        <end position="1395"/>
    </location>
</feature>
<sequence>MVYKFDIHVVHLSELKKHWWQLAILSLGLTAAFIGILYIGTKLILKVRRLLRLKSLKDTSTQLALNVRTYFQTLNTVPIAPCVSERSKVHNPTSFRIYLGALDDLASGSQSRILSDWDLVILDPLQPGVKNAITSTPRSRRIALFILGRLDIEALLGTAQHDSDIEDFTIYALDCILGLVSTYFPVPNERNHGFTGIVLAGWENLFSVATLHELSKELSKRALDVYLETKPPHFLNEVNAVVHNSIAGLVIRNGLLWPNGERRDCFNMDEMRPTIKAFMSQEIVREFTTMMWEELDNNAVVSISVLKRTYSWSRFHNTLAWIAPSYALLDAEAIVTQLEPLSAFDWLKESSVTELHDLWKNNQTVSSASSHRLVFGPINTLLPTLRTMWKDNTCNFCESSEATYDPESESHEPEWTGLDCFKKTDTLSVSETGFNYDGMGCFPIGINVTLEDFVQVVHSQRRLRKLGLLDEIAPNILKEFGILLGDFVRSKLVGQSIITSQIRDTILQLSRNLTETLDRGINNVRVYQGLDTGFHSAGAKRFWGVYYIRESHGTEIYISSKSEDVIGTILHTYLSSRYCPRRQRFEAEFALADWSGTLAPSRRSTKQVQQDIRSLTPSESLILLQKLALYDLSLNSSLVIGVQDEVEAQLIKQPSKTQLKSIGTVDYLNGSVDAKGLIFSRIASHCQHGLRHPSQPASLQLFSDVEEAIQQILRDRRISDLESILMTLRQSMKYSCADTVTDILALAVFCVMRKLAFEEVYIEVTDRNPLFNDQSDQGAAFAELFALGSRCEVYFDMSPSAFGKLLLLKFREQYNNPLRQPPLFKETSMALQTAYSEPQMDIAPISTSMKMPSYQRFTFMGVFAIPALIDVLLLTTTKHGLFLSGKMSEAEQKYATIAFMLSLPLSGAIGTWIACGGTYYLASMAFSAMNYLVVTRLLGGLVFLVSAATIGFVAVSCVTGVQPALIFFLYLIALTAYLSLLAALANYNLNGSSFQSGRKIILLCIPVMFLSPVMTILIPGYDSEVYLAVLYVFITMLLLGTRHIGSLWTTWFQKIEIIDDKALKDWYLERKIMSEDRTPQILSEHALLKQAQQDMLREVMEALPSLFNFRTTKDPMVLKLAECYEATSFMMDWYSLSTGLPTPIPFSSTWNIQSKVALKQLVESQRGIRFHNCFLHWRQAGDEIGCTVLYFIVALLDKWIALLGGKQSISGQKGGILLGLTSNNPEFGHAVGFGLAYYLIGAVLLDYNAQKLHELATKCKQEIVANDDCLLHATREVARERSALYWKTLRLYLLLDVWSLAITSAMMLLFSYTKDAIILFLAYVFSYTGLLWYQYTKTFTGPHALKPLLISASLGLIVGFVLRSIFPNFIYSDVVALGFATWLVAILCLWAVRIVGRSLDEPIRLPNTGYHVLYNPGPDASWSQSELRLNYDLLRSLPDDKHPLLDPKSYQGQQIQLILSSASREKLSDLAGLAFPSAGKLFENSLRAFQDQKVVVELVSMKYLNEEGHSTRAISYATDDLMRVLVDCDPVALSSKQQLSQHCLYNVAEIILHSVAESFLDYSHSHACLSENLLKSTVDPEMRMPHIFRCQAECCSNVNDETFALGTYYKQEMLQNLCLGFAPDLTWDSLPEQIRNHLIQRCIGQTSSLTEASKKCVQSLLNEGDFNTHLARCDYGANMSALFYGDTKISPTRAIMSSTSSLAHEEVKKYLPTPLSRSMMSMPRRTASYIWHKIGTMAKFFAVAFVADAEYQRELNCSLDKNPKVVVEIFHNRKNVATLWKSIQGRKISFKRKHIDIYVSDGQYTAFIHHNRDGSFNLYQYRGEHSSEPKSQDKLSYVNTYSEKTLLLRREELRGGETVNIADYDYCNLGEGGRTRLSRSTGPSALPITRRVIAGQDQFQLMHYNRKGLIESGSYIKDGNLVRFQYHYGKVAKLDGELLRAEFVLPHMSCTVSWCATSPHHSDKLDKWISSSEVTESTFVLGTDVWESKYTYDHKCHPTIATTLNGEPEDTPPLIKYDYLDILKKPKNISFLDDNPLYSFTTVRPNPVARWLGLCTRQYPFWTSQSRYLLWKAWKNDHDYDGVVVRWMDEQLLRRDNVLKPYWRRRDWGNLSSAERYLQQNGDAVMAKIDLDMTISSWTPLAITMNDLLTFGPGGDASARTRSKLVCQEDEDDGALHVIAVDTGTWPNEGGGVSACRRDLINNLTSIKWHMVAESANDFGLPKHQIERNVHSLKVIALWGLDLMNPTHGLFQNRLDSEIEHISRCEDLEDVKNGFIPILAALVYGARSLNFEESGIKQLTRALLSLNAYFGEGRHHWGIVWNSKFVKNAWRRLWLSKHSDNARPCSAWLATELPTLAQLDQGLELWSRYLFIFSIPVPEKMPDVFQASHHSVSASYGIVCKVKRQCILQIWDHAISWRETNLYLSSALCPLAPFVRNSLLGLLRMTSVLTLHHADTILPCADIFNPSWEVEIGTCEGRIEHRNAFRRKVDPVVNGITDTRRFIPVEIKTKTPTITMLSHVWYAKDIKTAILAADIIVNEWGFKDYQLDVYGALDKAPAYSTNCLEMISTKSLRRNVALRGEADPIAVLEQTWLFLNSSVSEGLPLALGEAALTGAPIVCTDVGASRRVLTDPQTNECYSAIVAPNDARALAIAQIHLLAMMGEWHSHSDKPETQRSYTSSHSSLPDSSLGFDTSSSSRLNNSTTSLVEKALTSLPENPTREDVEIITRRMYEQTPARKRLGMRGRDIVQKSFCGERYLREHEQMLWIGKGMKDMRQLEVVAESPIESADMGYRFRATNTTMDAISRTSQTQSSTPLSSRLTSSRSTGITQLTSGSTDITSVLTDSVQTIVKLPTKT</sequence>
<dbReference type="STRING" id="342668.A0A1B8G889"/>
<keyword evidence="2" id="KW-0812">Transmembrane</keyword>
<feature type="transmembrane region" description="Helical" evidence="2">
    <location>
        <begin position="1316"/>
        <end position="1333"/>
    </location>
</feature>
<feature type="transmembrane region" description="Helical" evidence="2">
    <location>
        <begin position="897"/>
        <end position="921"/>
    </location>
</feature>
<feature type="transmembrane region" description="Helical" evidence="2">
    <location>
        <begin position="1289"/>
        <end position="1310"/>
    </location>
</feature>
<keyword evidence="2" id="KW-0472">Membrane</keyword>
<evidence type="ECO:0000313" key="4">
    <source>
        <dbReference type="Proteomes" id="UP000091956"/>
    </source>
</evidence>
<feature type="region of interest" description="Disordered" evidence="1">
    <location>
        <begin position="2805"/>
        <end position="2831"/>
    </location>
</feature>
<evidence type="ECO:0000256" key="2">
    <source>
        <dbReference type="SAM" id="Phobius"/>
    </source>
</evidence>
<dbReference type="RefSeq" id="XP_018125779.2">
    <property type="nucleotide sequence ID" value="XM_018279717.2"/>
</dbReference>
<organism evidence="3 4">
    <name type="scientific">Pseudogymnoascus verrucosus</name>
    <dbReference type="NCBI Taxonomy" id="342668"/>
    <lineage>
        <taxon>Eukaryota</taxon>
        <taxon>Fungi</taxon>
        <taxon>Dikarya</taxon>
        <taxon>Ascomycota</taxon>
        <taxon>Pezizomycotina</taxon>
        <taxon>Leotiomycetes</taxon>
        <taxon>Thelebolales</taxon>
        <taxon>Thelebolaceae</taxon>
        <taxon>Pseudogymnoascus</taxon>
    </lineage>
</organism>
<dbReference type="Pfam" id="PF13692">
    <property type="entry name" value="Glyco_trans_1_4"/>
    <property type="match status" value="1"/>
</dbReference>
<reference evidence="3 4" key="1">
    <citation type="submission" date="2016-03" db="EMBL/GenBank/DDBJ databases">
        <title>Comparative genomics of Pseudogymnoascus destructans, the fungus causing white-nose syndrome of bats.</title>
        <authorList>
            <person name="Palmer J.M."/>
            <person name="Drees K.P."/>
            <person name="Foster J.T."/>
            <person name="Lindner D.L."/>
        </authorList>
    </citation>
    <scope>NUCLEOTIDE SEQUENCE [LARGE SCALE GENOMIC DNA]</scope>
    <source>
        <strain evidence="3 4">UAMH 10579</strain>
    </source>
</reference>
<feature type="transmembrane region" description="Helical" evidence="2">
    <location>
        <begin position="1000"/>
        <end position="1019"/>
    </location>
</feature>
<feature type="compositionally biased region" description="Low complexity" evidence="1">
    <location>
        <begin position="2805"/>
        <end position="2826"/>
    </location>
</feature>
<accession>A0A1B8G889</accession>
<feature type="transmembrane region" description="Helical" evidence="2">
    <location>
        <begin position="1025"/>
        <end position="1045"/>
    </location>
</feature>
<feature type="transmembrane region" description="Helical" evidence="2">
    <location>
        <begin position="857"/>
        <end position="877"/>
    </location>
</feature>
<name>A0A1B8G889_9PEZI</name>